<dbReference type="InterPro" id="IPR036398">
    <property type="entry name" value="CA_dom_sf"/>
</dbReference>
<dbReference type="InterPro" id="IPR001148">
    <property type="entry name" value="CA_dom"/>
</dbReference>
<dbReference type="SUPFAM" id="SSF51069">
    <property type="entry name" value="Carbonic anhydrase"/>
    <property type="match status" value="1"/>
</dbReference>
<evidence type="ECO:0000256" key="1">
    <source>
        <dbReference type="ARBA" id="ARBA00010718"/>
    </source>
</evidence>
<dbReference type="SMR" id="A0A2P0ZWG4"/>
<evidence type="ECO:0000259" key="8">
    <source>
        <dbReference type="PROSITE" id="PS51144"/>
    </source>
</evidence>
<evidence type="ECO:0000256" key="2">
    <source>
        <dbReference type="ARBA" id="ARBA00012925"/>
    </source>
</evidence>
<evidence type="ECO:0000256" key="7">
    <source>
        <dbReference type="SAM" id="MobiDB-lite"/>
    </source>
</evidence>
<dbReference type="GO" id="GO:0008270">
    <property type="term" value="F:zinc ion binding"/>
    <property type="evidence" value="ECO:0007669"/>
    <property type="project" value="InterPro"/>
</dbReference>
<feature type="domain" description="Alpha-carbonic anhydrase" evidence="8">
    <location>
        <begin position="105"/>
        <end position="373"/>
    </location>
</feature>
<sequence>MLLSKGSSSSTLSRNPQRSSRQFSHLEQLLRRSNGQVAGVKTSSSNRDEVTPLEGAAGEASKPQLITKLVREPNKIKRRGLMMAGAAAMFGCACCADVLSSAKANEWGYGGEAPASWPGVCTTGGRQSPINVTLAPKIKSAQGKTKYPVTPIKFNYGRREKVEVLNTGHGTMQVNFKAGNSAYVPPRFIPSDEVSAYPGDSEQNAGPCLCPSKPMDLELIQYHFHTPSEHYLDGEQTIMEAHLVHRNRYTGGLAVIAVLIRSGGSTPNPCLQLGLDFGPEESGRRVPARRAANPYLLLPAKNADRVQPYVHYQGSLTTPPCSESVDWFVMTNTIKATDKQVIDFMRYSGGGFGYKQNSRPVQEMNARMVEYFEYDI</sequence>
<dbReference type="GO" id="GO:0004089">
    <property type="term" value="F:carbonate dehydratase activity"/>
    <property type="evidence" value="ECO:0007669"/>
    <property type="project" value="UniProtKB-EC"/>
</dbReference>
<dbReference type="PANTHER" id="PTHR18952">
    <property type="entry name" value="CARBONIC ANHYDRASE"/>
    <property type="match status" value="1"/>
</dbReference>
<name>A0A2P0ZWG4_9CHLO</name>
<keyword evidence="5" id="KW-0456">Lyase</keyword>
<dbReference type="Pfam" id="PF00194">
    <property type="entry name" value="Carb_anhydrase"/>
    <property type="match status" value="1"/>
</dbReference>
<dbReference type="EMBL" id="KY826433">
    <property type="protein sequence ID" value="AVI02150.1"/>
    <property type="molecule type" value="mRNA"/>
</dbReference>
<evidence type="ECO:0000256" key="3">
    <source>
        <dbReference type="ARBA" id="ARBA00022723"/>
    </source>
</evidence>
<organism evidence="9">
    <name type="scientific">Chlamydomonas sp. ICE-L</name>
    <dbReference type="NCBI Taxonomy" id="309537"/>
    <lineage>
        <taxon>Eukaryota</taxon>
        <taxon>Viridiplantae</taxon>
        <taxon>Chlorophyta</taxon>
        <taxon>core chlorophytes</taxon>
        <taxon>Chlorophyceae</taxon>
        <taxon>CS clade</taxon>
        <taxon>Chlamydomonadales</taxon>
        <taxon>Chlamydomonadaceae</taxon>
        <taxon>Chlamydomonas</taxon>
    </lineage>
</organism>
<accession>A0A2P0ZWG4</accession>
<feature type="compositionally biased region" description="Polar residues" evidence="7">
    <location>
        <begin position="14"/>
        <end position="45"/>
    </location>
</feature>
<comment type="catalytic activity">
    <reaction evidence="6">
        <text>hydrogencarbonate + H(+) = CO2 + H2O</text>
        <dbReference type="Rhea" id="RHEA:10748"/>
        <dbReference type="ChEBI" id="CHEBI:15377"/>
        <dbReference type="ChEBI" id="CHEBI:15378"/>
        <dbReference type="ChEBI" id="CHEBI:16526"/>
        <dbReference type="ChEBI" id="CHEBI:17544"/>
        <dbReference type="EC" id="4.2.1.1"/>
    </reaction>
</comment>
<dbReference type="SMART" id="SM01057">
    <property type="entry name" value="Carb_anhydrase"/>
    <property type="match status" value="1"/>
</dbReference>
<evidence type="ECO:0000256" key="4">
    <source>
        <dbReference type="ARBA" id="ARBA00022833"/>
    </source>
</evidence>
<dbReference type="Gene3D" id="3.10.200.10">
    <property type="entry name" value="Alpha carbonic anhydrase"/>
    <property type="match status" value="1"/>
</dbReference>
<feature type="region of interest" description="Disordered" evidence="7">
    <location>
        <begin position="1"/>
        <end position="59"/>
    </location>
</feature>
<dbReference type="EC" id="4.2.1.1" evidence="2"/>
<dbReference type="InterPro" id="IPR023561">
    <property type="entry name" value="Carbonic_anhydrase_a-class"/>
</dbReference>
<proteinExistence type="evidence at transcript level"/>
<reference evidence="9" key="1">
    <citation type="submission" date="2017-03" db="EMBL/GenBank/DDBJ databases">
        <authorList>
            <person name="Afonso C.L."/>
            <person name="Miller P.J."/>
            <person name="Scott M.A."/>
            <person name="Spackman E."/>
            <person name="Goraichik I."/>
            <person name="Dimitrov K.M."/>
            <person name="Suarez D.L."/>
            <person name="Swayne D.E."/>
        </authorList>
    </citation>
    <scope>NUCLEOTIDE SEQUENCE</scope>
</reference>
<protein>
    <recommendedName>
        <fullName evidence="2">carbonic anhydrase</fullName>
        <ecNumber evidence="2">4.2.1.1</ecNumber>
    </recommendedName>
</protein>
<evidence type="ECO:0000313" key="9">
    <source>
        <dbReference type="EMBL" id="AVI02150.1"/>
    </source>
</evidence>
<evidence type="ECO:0000256" key="5">
    <source>
        <dbReference type="ARBA" id="ARBA00023239"/>
    </source>
</evidence>
<dbReference type="CDD" id="cd03124">
    <property type="entry name" value="alpha_CA_prokaryotic_like"/>
    <property type="match status" value="1"/>
</dbReference>
<dbReference type="AlphaFoldDB" id="A0A2P0ZWG4"/>
<dbReference type="PROSITE" id="PS51144">
    <property type="entry name" value="ALPHA_CA_2"/>
    <property type="match status" value="1"/>
</dbReference>
<evidence type="ECO:0000256" key="6">
    <source>
        <dbReference type="ARBA" id="ARBA00048348"/>
    </source>
</evidence>
<feature type="compositionally biased region" description="Low complexity" evidence="7">
    <location>
        <begin position="1"/>
        <end position="13"/>
    </location>
</feature>
<comment type="similarity">
    <text evidence="1">Belongs to the alpha-carbonic anhydrase family.</text>
</comment>
<keyword evidence="3" id="KW-0479">Metal-binding</keyword>
<keyword evidence="4" id="KW-0862">Zinc</keyword>
<dbReference type="InterPro" id="IPR041891">
    <property type="entry name" value="Alpha_CA_prokaryot-like"/>
</dbReference>
<dbReference type="PANTHER" id="PTHR18952:SF265">
    <property type="entry name" value="CARBONIC ANHYDRASE"/>
    <property type="match status" value="1"/>
</dbReference>